<dbReference type="HOGENOM" id="CLU_010194_1_3_7"/>
<keyword evidence="3" id="KW-1185">Reference proteome</keyword>
<dbReference type="PROSITE" id="PS00061">
    <property type="entry name" value="ADH_SHORT"/>
    <property type="match status" value="1"/>
</dbReference>
<dbReference type="CDD" id="cd05233">
    <property type="entry name" value="SDR_c"/>
    <property type="match status" value="1"/>
</dbReference>
<comment type="caution">
    <text evidence="2">The sequence shown here is derived from an EMBL/GenBank/DDBJ whole genome shotgun (WGS) entry which is preliminary data.</text>
</comment>
<comment type="similarity">
    <text evidence="1">Belongs to the short-chain dehydrogenases/reductases (SDR) family.</text>
</comment>
<evidence type="ECO:0000256" key="1">
    <source>
        <dbReference type="ARBA" id="ARBA00006484"/>
    </source>
</evidence>
<dbReference type="InterPro" id="IPR002347">
    <property type="entry name" value="SDR_fam"/>
</dbReference>
<dbReference type="InterPro" id="IPR020904">
    <property type="entry name" value="Sc_DH/Rdtase_CS"/>
</dbReference>
<dbReference type="PRINTS" id="PR00080">
    <property type="entry name" value="SDRFAMILY"/>
</dbReference>
<dbReference type="PANTHER" id="PTHR42760">
    <property type="entry name" value="SHORT-CHAIN DEHYDROGENASES/REDUCTASES FAMILY MEMBER"/>
    <property type="match status" value="1"/>
</dbReference>
<dbReference type="EMBL" id="AZHW01001342">
    <property type="protein sequence ID" value="ETW92937.1"/>
    <property type="molecule type" value="Genomic_DNA"/>
</dbReference>
<protein>
    <recommendedName>
        <fullName evidence="4">SDR family oxidoreductase</fullName>
    </recommendedName>
</protein>
<dbReference type="SUPFAM" id="SSF51735">
    <property type="entry name" value="NAD(P)-binding Rossmann-fold domains"/>
    <property type="match status" value="1"/>
</dbReference>
<organism evidence="2 3">
    <name type="scientific">Entotheonella factor</name>
    <dbReference type="NCBI Taxonomy" id="1429438"/>
    <lineage>
        <taxon>Bacteria</taxon>
        <taxon>Pseudomonadati</taxon>
        <taxon>Nitrospinota/Tectimicrobiota group</taxon>
        <taxon>Candidatus Tectimicrobiota</taxon>
        <taxon>Candidatus Entotheonellia</taxon>
        <taxon>Candidatus Entotheonellales</taxon>
        <taxon>Candidatus Entotheonellaceae</taxon>
        <taxon>Candidatus Entotheonella</taxon>
    </lineage>
</organism>
<dbReference type="Gene3D" id="3.40.50.720">
    <property type="entry name" value="NAD(P)-binding Rossmann-like Domain"/>
    <property type="match status" value="1"/>
</dbReference>
<dbReference type="GO" id="GO:0016616">
    <property type="term" value="F:oxidoreductase activity, acting on the CH-OH group of donors, NAD or NADP as acceptor"/>
    <property type="evidence" value="ECO:0007669"/>
    <property type="project" value="TreeGrafter"/>
</dbReference>
<proteinExistence type="inferred from homology"/>
<dbReference type="FunFam" id="3.40.50.720:FF:000084">
    <property type="entry name" value="Short-chain dehydrogenase reductase"/>
    <property type="match status" value="1"/>
</dbReference>
<sequence>MTTEHHGRLQDRVALITGGASGIGQATAVRFAEEGAHVVIADLPAQSAGAEETIARAQALGRNAQFVAIDVTEEAQVEEMADAAVASFGRIDVLVAAAGISHDARGALRPSLLELPTEAWQRLLDVNLTGVMLCNRAVAKRMISGEVRGSIINLASVAARRTHPGMTTYSVTKIGVWMLTRGLALELAPYGIRVNAIGPGLIASPMTYGYFGGEEGVADMGQRAPLQRSGQPIDVANTALFLASDESSFYREP</sequence>
<dbReference type="PRINTS" id="PR00081">
    <property type="entry name" value="GDHRDH"/>
</dbReference>
<evidence type="ECO:0008006" key="4">
    <source>
        <dbReference type="Google" id="ProtNLM"/>
    </source>
</evidence>
<reference evidence="2 3" key="1">
    <citation type="journal article" date="2014" name="Nature">
        <title>An environmental bacterial taxon with a large and distinct metabolic repertoire.</title>
        <authorList>
            <person name="Wilson M.C."/>
            <person name="Mori T."/>
            <person name="Ruckert C."/>
            <person name="Uria A.R."/>
            <person name="Helf M.J."/>
            <person name="Takada K."/>
            <person name="Gernert C."/>
            <person name="Steffens U.A."/>
            <person name="Heycke N."/>
            <person name="Schmitt S."/>
            <person name="Rinke C."/>
            <person name="Helfrich E.J."/>
            <person name="Brachmann A.O."/>
            <person name="Gurgui C."/>
            <person name="Wakimoto T."/>
            <person name="Kracht M."/>
            <person name="Crusemann M."/>
            <person name="Hentschel U."/>
            <person name="Abe I."/>
            <person name="Matsunaga S."/>
            <person name="Kalinowski J."/>
            <person name="Takeyama H."/>
            <person name="Piel J."/>
        </authorList>
    </citation>
    <scope>NUCLEOTIDE SEQUENCE [LARGE SCALE GENOMIC DNA]</scope>
    <source>
        <strain evidence="3">TSY1</strain>
    </source>
</reference>
<dbReference type="AlphaFoldDB" id="W4L4F7"/>
<evidence type="ECO:0000313" key="3">
    <source>
        <dbReference type="Proteomes" id="UP000019141"/>
    </source>
</evidence>
<dbReference type="Proteomes" id="UP000019141">
    <property type="component" value="Unassembled WGS sequence"/>
</dbReference>
<name>W4L4F7_ENTF1</name>
<dbReference type="InterPro" id="IPR036291">
    <property type="entry name" value="NAD(P)-bd_dom_sf"/>
</dbReference>
<accession>W4L4F7</accession>
<gene>
    <name evidence="2" type="ORF">ETSY1_41470</name>
</gene>
<dbReference type="Pfam" id="PF13561">
    <property type="entry name" value="adh_short_C2"/>
    <property type="match status" value="1"/>
</dbReference>
<evidence type="ECO:0000313" key="2">
    <source>
        <dbReference type="EMBL" id="ETW92937.1"/>
    </source>
</evidence>